<dbReference type="EnsemblPlants" id="AVESA.00010b.r2.1DG0140640.1">
    <property type="protein sequence ID" value="AVESA.00010b.r2.1DG0140640.1.CDS"/>
    <property type="gene ID" value="AVESA.00010b.r2.1DG0140640"/>
</dbReference>
<reference evidence="1" key="2">
    <citation type="submission" date="2025-09" db="UniProtKB">
        <authorList>
            <consortium name="EnsemblPlants"/>
        </authorList>
    </citation>
    <scope>IDENTIFICATION</scope>
</reference>
<evidence type="ECO:0000313" key="2">
    <source>
        <dbReference type="Proteomes" id="UP001732700"/>
    </source>
</evidence>
<proteinExistence type="predicted"/>
<sequence length="382" mass="41430">MSTGALFGRGSLAAATLVALGVGVVALLLLATPSECARAFFVFGDSLVDNGNNNYLMTTARADSPPYGIDYPTHRATGRFSNGHNIPDIISEQLGAEPTLPYLSPELHGAKLLVGANFASAGVGILNDTGIQFVNIVRISKQLRYFEQYQWKLRGLVGASQAQQLVNGALVLITLGGNDFVNNYYLIPFSLRSRQFSLPDFVRYLVSEYRKILIRLHELGARRVLVTGTGPLGCAPAELALRSRDGEECDADLMRAAELFNPQLGVVVGELNARYGEGTYVAANSFRVHFDFISDPAAYGFRTAKEACCGQGPNNGVGFCTVASRMCANRDEYVFWDAYHPTERANRIIVSQFMTGSTEYISPLNLSTVLAMDAAASTRIIN</sequence>
<evidence type="ECO:0000313" key="1">
    <source>
        <dbReference type="EnsemblPlants" id="AVESA.00010b.r2.1DG0140640.1.CDS"/>
    </source>
</evidence>
<name>A0ACD5TX83_AVESA</name>
<keyword evidence="2" id="KW-1185">Reference proteome</keyword>
<dbReference type="Proteomes" id="UP001732700">
    <property type="component" value="Chromosome 1D"/>
</dbReference>
<protein>
    <submittedName>
        <fullName evidence="1">Uncharacterized protein</fullName>
    </submittedName>
</protein>
<accession>A0ACD5TX83</accession>
<organism evidence="1 2">
    <name type="scientific">Avena sativa</name>
    <name type="common">Oat</name>
    <dbReference type="NCBI Taxonomy" id="4498"/>
    <lineage>
        <taxon>Eukaryota</taxon>
        <taxon>Viridiplantae</taxon>
        <taxon>Streptophyta</taxon>
        <taxon>Embryophyta</taxon>
        <taxon>Tracheophyta</taxon>
        <taxon>Spermatophyta</taxon>
        <taxon>Magnoliopsida</taxon>
        <taxon>Liliopsida</taxon>
        <taxon>Poales</taxon>
        <taxon>Poaceae</taxon>
        <taxon>BOP clade</taxon>
        <taxon>Pooideae</taxon>
        <taxon>Poodae</taxon>
        <taxon>Poeae</taxon>
        <taxon>Poeae Chloroplast Group 1 (Aveneae type)</taxon>
        <taxon>Aveninae</taxon>
        <taxon>Avena</taxon>
    </lineage>
</organism>
<reference evidence="1" key="1">
    <citation type="submission" date="2021-05" db="EMBL/GenBank/DDBJ databases">
        <authorList>
            <person name="Scholz U."/>
            <person name="Mascher M."/>
            <person name="Fiebig A."/>
        </authorList>
    </citation>
    <scope>NUCLEOTIDE SEQUENCE [LARGE SCALE GENOMIC DNA]</scope>
</reference>